<keyword evidence="1" id="KW-0472">Membrane</keyword>
<feature type="domain" description="Bacterial Ig-like" evidence="2">
    <location>
        <begin position="580"/>
        <end position="660"/>
    </location>
</feature>
<keyword evidence="1" id="KW-1133">Transmembrane helix</keyword>
<evidence type="ECO:0000256" key="1">
    <source>
        <dbReference type="SAM" id="Phobius"/>
    </source>
</evidence>
<dbReference type="InterPro" id="IPR011042">
    <property type="entry name" value="6-blade_b-propeller_TolB-like"/>
</dbReference>
<keyword evidence="1" id="KW-0812">Transmembrane</keyword>
<dbReference type="Gene3D" id="2.60.40.10">
    <property type="entry name" value="Immunoglobulins"/>
    <property type="match status" value="1"/>
</dbReference>
<dbReference type="Gene3D" id="2.120.10.30">
    <property type="entry name" value="TolB, C-terminal domain"/>
    <property type="match status" value="3"/>
</dbReference>
<sequence length="837" mass="83224">MATLSMSVVASAQTAPSLLPSTVKLIAGGASAPTAAGGSCPVSGNIATDAYGDGCLATEIQLGNVAAGNAKPGARAAVMDIQGNVFFSDYNNNLIRRIDAATGIVTAVAGGASTAPTVGTACGTGIAVDAKGDGCLSTAVVLKGPLALAFASNGDLYFSETAYYDVRKIAATGGLIPSTGGIITNVAGYTGGATYGYVVSNSTTTVIAASQSYIDEPAAIAFDNKGDLYIAERYKNAVLVVNTNATGSNTVNGVTVAAGTIWRVAGAYTGPTDCANGTSGTYGCSYGKYTEGATATATFLDNPYGVAADTNGNVYFSNEYYNQLPVVSSTGILTTYAGTGTGKLQANTVRGAANATAIGSPFGVGVDAQNNVYFNDATAGIIWRVDTGSQLMYAVAGGATTVCAAATDTLGDGCTGLNAKFYAVSSGSYSSTTLPAPGLYGLNVDGYSDVLVGDTENNNVRGVMSGTYFGAIGLTSTTNKVVIHFAKGDSPASSGAYTLVTGSSVFTLGTATCVTNSDTTQDCTLSIVAKPTAVGFASGSFKVVSSLGGTATFPLGVTAITSKVTTTVITSNLVSCSSTVNYPTSTSVTLTATVSAYVTPAGTVQFYNNGVPIGSAITVSSAGVATLTQTFPAGTNVITAKYSGDANTNPSTAAAYNFTTATGTFGLSAVNAGQQSTVTAGQTALYSFSVQNSAYVGTLSFSCSGLPSGAACIFNPSTYTLGACDSNETIALNITTSARPTTLSGLTGRWGLAAAAALVAFGIGLRRRKMAGFGVMALAFAALLGAASITGCSSTISDKSIQTPAGTYSVTVTIAGTPTASAASGSSQTFTLPLTVK</sequence>
<proteinExistence type="predicted"/>
<dbReference type="Pfam" id="PF16640">
    <property type="entry name" value="Big_3_5"/>
    <property type="match status" value="1"/>
</dbReference>
<feature type="transmembrane region" description="Helical" evidence="1">
    <location>
        <begin position="772"/>
        <end position="791"/>
    </location>
</feature>
<comment type="caution">
    <text evidence="3">The sequence shown here is derived from an EMBL/GenBank/DDBJ whole genome shotgun (WGS) entry which is preliminary data.</text>
</comment>
<evidence type="ECO:0000259" key="2">
    <source>
        <dbReference type="Pfam" id="PF16640"/>
    </source>
</evidence>
<evidence type="ECO:0000313" key="3">
    <source>
        <dbReference type="EMBL" id="MFC6646797.1"/>
    </source>
</evidence>
<name>A0ABW1ZBG6_9BACT</name>
<accession>A0ABW1ZBG6</accession>
<dbReference type="EMBL" id="JBHSWI010000001">
    <property type="protein sequence ID" value="MFC6646797.1"/>
    <property type="molecule type" value="Genomic_DNA"/>
</dbReference>
<feature type="transmembrane region" description="Helical" evidence="1">
    <location>
        <begin position="747"/>
        <end position="765"/>
    </location>
</feature>
<reference evidence="4" key="1">
    <citation type="journal article" date="2019" name="Int. J. Syst. Evol. Microbiol.">
        <title>The Global Catalogue of Microorganisms (GCM) 10K type strain sequencing project: providing services to taxonomists for standard genome sequencing and annotation.</title>
        <authorList>
            <consortium name="The Broad Institute Genomics Platform"/>
            <consortium name="The Broad Institute Genome Sequencing Center for Infectious Disease"/>
            <person name="Wu L."/>
            <person name="Ma J."/>
        </authorList>
    </citation>
    <scope>NUCLEOTIDE SEQUENCE [LARGE SCALE GENOMIC DNA]</scope>
    <source>
        <strain evidence="4">CGMCC 1.16026</strain>
    </source>
</reference>
<dbReference type="SUPFAM" id="SSF63829">
    <property type="entry name" value="Calcium-dependent phosphotriesterase"/>
    <property type="match status" value="2"/>
</dbReference>
<organism evidence="3 4">
    <name type="scientific">Granulicella cerasi</name>
    <dbReference type="NCBI Taxonomy" id="741063"/>
    <lineage>
        <taxon>Bacteria</taxon>
        <taxon>Pseudomonadati</taxon>
        <taxon>Acidobacteriota</taxon>
        <taxon>Terriglobia</taxon>
        <taxon>Terriglobales</taxon>
        <taxon>Acidobacteriaceae</taxon>
        <taxon>Granulicella</taxon>
    </lineage>
</organism>
<dbReference type="Proteomes" id="UP001596391">
    <property type="component" value="Unassembled WGS sequence"/>
</dbReference>
<dbReference type="RefSeq" id="WP_263370441.1">
    <property type="nucleotide sequence ID" value="NZ_JAGSYD010000001.1"/>
</dbReference>
<dbReference type="InterPro" id="IPR013783">
    <property type="entry name" value="Ig-like_fold"/>
</dbReference>
<gene>
    <name evidence="3" type="ORF">ACFQBQ_14625</name>
</gene>
<protein>
    <submittedName>
        <fullName evidence="3">Ig-like domain repeat protein</fullName>
    </submittedName>
</protein>
<evidence type="ECO:0000313" key="4">
    <source>
        <dbReference type="Proteomes" id="UP001596391"/>
    </source>
</evidence>
<dbReference type="InterPro" id="IPR032109">
    <property type="entry name" value="Big_3_5"/>
</dbReference>
<keyword evidence="4" id="KW-1185">Reference proteome</keyword>